<protein>
    <submittedName>
        <fullName evidence="2">Uncharacterized protein</fullName>
    </submittedName>
</protein>
<feature type="region of interest" description="Disordered" evidence="1">
    <location>
        <begin position="121"/>
        <end position="144"/>
    </location>
</feature>
<proteinExistence type="predicted"/>
<feature type="compositionally biased region" description="Low complexity" evidence="1">
    <location>
        <begin position="127"/>
        <end position="136"/>
    </location>
</feature>
<organism evidence="2 3">
    <name type="scientific">Batrachochytrium salamandrivorans</name>
    <dbReference type="NCBI Taxonomy" id="1357716"/>
    <lineage>
        <taxon>Eukaryota</taxon>
        <taxon>Fungi</taxon>
        <taxon>Fungi incertae sedis</taxon>
        <taxon>Chytridiomycota</taxon>
        <taxon>Chytridiomycota incertae sedis</taxon>
        <taxon>Chytridiomycetes</taxon>
        <taxon>Rhizophydiales</taxon>
        <taxon>Rhizophydiales incertae sedis</taxon>
        <taxon>Batrachochytrium</taxon>
    </lineage>
</organism>
<evidence type="ECO:0000313" key="3">
    <source>
        <dbReference type="Proteomes" id="UP001648503"/>
    </source>
</evidence>
<gene>
    <name evidence="2" type="ORF">BASA50_010497</name>
</gene>
<name>A0ABQ8EYE6_9FUNG</name>
<comment type="caution">
    <text evidence="2">The sequence shown here is derived from an EMBL/GenBank/DDBJ whole genome shotgun (WGS) entry which is preliminary data.</text>
</comment>
<evidence type="ECO:0000256" key="1">
    <source>
        <dbReference type="SAM" id="MobiDB-lite"/>
    </source>
</evidence>
<accession>A0ABQ8EYE6</accession>
<dbReference type="Proteomes" id="UP001648503">
    <property type="component" value="Unassembled WGS sequence"/>
</dbReference>
<dbReference type="EMBL" id="JAFCIX010000493">
    <property type="protein sequence ID" value="KAH6588791.1"/>
    <property type="molecule type" value="Genomic_DNA"/>
</dbReference>
<keyword evidence="3" id="KW-1185">Reference proteome</keyword>
<evidence type="ECO:0000313" key="2">
    <source>
        <dbReference type="EMBL" id="KAH6588791.1"/>
    </source>
</evidence>
<sequence>MDAIESKRLASASQFRVTLLMDLRPIEAALDADGETGGVHLERALEKRFKLFGSLWEFYFPLVDDISQRNSGRRRCNAWSDLGATLVVPVVANASVTAATALLSSLSVLISATVATPTARIQTDKTQQQSEQQQSSRTPDKTVAAAAAAAAPKRLCKS</sequence>
<reference evidence="2 3" key="1">
    <citation type="submission" date="2021-02" db="EMBL/GenBank/DDBJ databases">
        <title>Variation within the Batrachochytrium salamandrivorans European outbreak.</title>
        <authorList>
            <person name="Kelly M."/>
            <person name="Pasmans F."/>
            <person name="Shea T.P."/>
            <person name="Munoz J.F."/>
            <person name="Carranza S."/>
            <person name="Cuomo C.A."/>
            <person name="Martel A."/>
        </authorList>
    </citation>
    <scope>NUCLEOTIDE SEQUENCE [LARGE SCALE GENOMIC DNA]</scope>
    <source>
        <strain evidence="2 3">AMFP18/2</strain>
    </source>
</reference>